<feature type="transmembrane region" description="Helical" evidence="6">
    <location>
        <begin position="209"/>
        <end position="234"/>
    </location>
</feature>
<evidence type="ECO:0000256" key="4">
    <source>
        <dbReference type="ARBA" id="ARBA00022989"/>
    </source>
</evidence>
<feature type="transmembrane region" description="Helical" evidence="6">
    <location>
        <begin position="124"/>
        <end position="141"/>
    </location>
</feature>
<feature type="transmembrane region" description="Helical" evidence="6">
    <location>
        <begin position="183"/>
        <end position="203"/>
    </location>
</feature>
<dbReference type="AlphaFoldDB" id="A0A4Y9S111"/>
<dbReference type="Proteomes" id="UP000298438">
    <property type="component" value="Unassembled WGS sequence"/>
</dbReference>
<name>A0A4Y9S111_9BURK</name>
<comment type="subcellular location">
    <subcellularLocation>
        <location evidence="1">Membrane</location>
        <topology evidence="1">Multi-pass membrane protein</topology>
    </subcellularLocation>
</comment>
<evidence type="ECO:0000313" key="8">
    <source>
        <dbReference type="EMBL" id="TFW13655.1"/>
    </source>
</evidence>
<sequence length="297" mass="30155">MHERTRGYAYLTAAMALVGTTVVASKVTAAAIPPLTATAARFALALPCFLLLMWWTRTPWPRVGPRDAALLLAQALAGSIGYTTLLMLGMRHTSATDAGVILGTLPVVAALCAAVLLKERLSGALLATIGLVAGGLLVLAPPGAGAAPETGGMLGNALVLGAVVCEALFILLNRALRVEVAPLALSTLMTAIGLAGALAGAWWEPAATWSLLAPAGAAVAYYALVPTVAGFLLWYAGARLVSAAEAAVFTAVAPVSALLAAMLVLHEQPQLRQLAGIGCVLAAILMLARQPARAAVS</sequence>
<dbReference type="Pfam" id="PF00892">
    <property type="entry name" value="EamA"/>
    <property type="match status" value="2"/>
</dbReference>
<feature type="transmembrane region" description="Helical" evidence="6">
    <location>
        <begin position="39"/>
        <end position="56"/>
    </location>
</feature>
<feature type="transmembrane region" description="Helical" evidence="6">
    <location>
        <begin position="246"/>
        <end position="265"/>
    </location>
</feature>
<dbReference type="InterPro" id="IPR050638">
    <property type="entry name" value="AA-Vitamin_Transporters"/>
</dbReference>
<organism evidence="8 9">
    <name type="scientific">Zemynaea arenosa</name>
    <dbReference type="NCBI Taxonomy" id="2561931"/>
    <lineage>
        <taxon>Bacteria</taxon>
        <taxon>Pseudomonadati</taxon>
        <taxon>Pseudomonadota</taxon>
        <taxon>Betaproteobacteria</taxon>
        <taxon>Burkholderiales</taxon>
        <taxon>Oxalobacteraceae</taxon>
        <taxon>Telluria group</taxon>
        <taxon>Zemynaea</taxon>
    </lineage>
</organism>
<dbReference type="SUPFAM" id="SSF103481">
    <property type="entry name" value="Multidrug resistance efflux transporter EmrE"/>
    <property type="match status" value="2"/>
</dbReference>
<dbReference type="InterPro" id="IPR037185">
    <property type="entry name" value="EmrE-like"/>
</dbReference>
<keyword evidence="5 6" id="KW-0472">Membrane</keyword>
<comment type="similarity">
    <text evidence="2">Belongs to the EamA transporter family.</text>
</comment>
<feature type="transmembrane region" description="Helical" evidence="6">
    <location>
        <begin position="153"/>
        <end position="171"/>
    </location>
</feature>
<protein>
    <submittedName>
        <fullName evidence="8">DMT family transporter</fullName>
    </submittedName>
</protein>
<feature type="domain" description="EamA" evidence="7">
    <location>
        <begin position="6"/>
        <end position="139"/>
    </location>
</feature>
<dbReference type="PANTHER" id="PTHR32322:SF2">
    <property type="entry name" value="EAMA DOMAIN-CONTAINING PROTEIN"/>
    <property type="match status" value="1"/>
</dbReference>
<dbReference type="RefSeq" id="WP_135208899.1">
    <property type="nucleotide sequence ID" value="NZ_SPVF01000249.1"/>
</dbReference>
<evidence type="ECO:0000256" key="2">
    <source>
        <dbReference type="ARBA" id="ARBA00007362"/>
    </source>
</evidence>
<feature type="domain" description="EamA" evidence="7">
    <location>
        <begin position="154"/>
        <end position="287"/>
    </location>
</feature>
<dbReference type="GO" id="GO:0016020">
    <property type="term" value="C:membrane"/>
    <property type="evidence" value="ECO:0007669"/>
    <property type="project" value="UniProtKB-SubCell"/>
</dbReference>
<dbReference type="PANTHER" id="PTHR32322">
    <property type="entry name" value="INNER MEMBRANE TRANSPORTER"/>
    <property type="match status" value="1"/>
</dbReference>
<feature type="transmembrane region" description="Helical" evidence="6">
    <location>
        <begin position="100"/>
        <end position="117"/>
    </location>
</feature>
<feature type="transmembrane region" description="Helical" evidence="6">
    <location>
        <begin position="271"/>
        <end position="288"/>
    </location>
</feature>
<gene>
    <name evidence="8" type="ORF">E4L96_19580</name>
</gene>
<dbReference type="InterPro" id="IPR000620">
    <property type="entry name" value="EamA_dom"/>
</dbReference>
<dbReference type="EMBL" id="SPVF01000249">
    <property type="protein sequence ID" value="TFW13655.1"/>
    <property type="molecule type" value="Genomic_DNA"/>
</dbReference>
<keyword evidence="4 6" id="KW-1133">Transmembrane helix</keyword>
<dbReference type="Gene3D" id="1.10.3730.20">
    <property type="match status" value="1"/>
</dbReference>
<comment type="caution">
    <text evidence="8">The sequence shown here is derived from an EMBL/GenBank/DDBJ whole genome shotgun (WGS) entry which is preliminary data.</text>
</comment>
<accession>A0A4Y9S111</accession>
<evidence type="ECO:0000256" key="6">
    <source>
        <dbReference type="SAM" id="Phobius"/>
    </source>
</evidence>
<evidence type="ECO:0000259" key="7">
    <source>
        <dbReference type="Pfam" id="PF00892"/>
    </source>
</evidence>
<keyword evidence="9" id="KW-1185">Reference proteome</keyword>
<keyword evidence="3 6" id="KW-0812">Transmembrane</keyword>
<feature type="transmembrane region" description="Helical" evidence="6">
    <location>
        <begin position="68"/>
        <end position="88"/>
    </location>
</feature>
<evidence type="ECO:0000256" key="1">
    <source>
        <dbReference type="ARBA" id="ARBA00004141"/>
    </source>
</evidence>
<evidence type="ECO:0000256" key="5">
    <source>
        <dbReference type="ARBA" id="ARBA00023136"/>
    </source>
</evidence>
<evidence type="ECO:0000313" key="9">
    <source>
        <dbReference type="Proteomes" id="UP000298438"/>
    </source>
</evidence>
<reference evidence="8 9" key="1">
    <citation type="submission" date="2019-03" db="EMBL/GenBank/DDBJ databases">
        <title>Draft Genome Sequence of Massilia arenosa sp. nov., a Novel Massilia Species Isolated from a Sandy-loam Maize Soil.</title>
        <authorList>
            <person name="Raths R."/>
            <person name="Peta V."/>
            <person name="Bucking H."/>
        </authorList>
    </citation>
    <scope>NUCLEOTIDE SEQUENCE [LARGE SCALE GENOMIC DNA]</scope>
    <source>
        <strain evidence="8 9">MC02</strain>
    </source>
</reference>
<proteinExistence type="inferred from homology"/>
<dbReference type="OrthoDB" id="8925227at2"/>
<evidence type="ECO:0000256" key="3">
    <source>
        <dbReference type="ARBA" id="ARBA00022692"/>
    </source>
</evidence>